<evidence type="ECO:0000313" key="2">
    <source>
        <dbReference type="Proteomes" id="UP000789920"/>
    </source>
</evidence>
<protein>
    <submittedName>
        <fullName evidence="1">23422_t:CDS:1</fullName>
    </submittedName>
</protein>
<name>A0ACA9L053_9GLOM</name>
<organism evidence="1 2">
    <name type="scientific">Racocetra persica</name>
    <dbReference type="NCBI Taxonomy" id="160502"/>
    <lineage>
        <taxon>Eukaryota</taxon>
        <taxon>Fungi</taxon>
        <taxon>Fungi incertae sedis</taxon>
        <taxon>Mucoromycota</taxon>
        <taxon>Glomeromycotina</taxon>
        <taxon>Glomeromycetes</taxon>
        <taxon>Diversisporales</taxon>
        <taxon>Gigasporaceae</taxon>
        <taxon>Racocetra</taxon>
    </lineage>
</organism>
<dbReference type="EMBL" id="CAJVQC010001771">
    <property type="protein sequence ID" value="CAG8500166.1"/>
    <property type="molecule type" value="Genomic_DNA"/>
</dbReference>
<sequence>MQNTQIQEYNVKVYIDDPEESLGELFDHFNQFVENLQDPAINSDYLPIGAILVEYNKASNHNKSTDEQKQPQPTIEELRYDIQTMIQNLEDLDVNHLQIVHDQISKILEDFRRPERSIE</sequence>
<evidence type="ECO:0000313" key="1">
    <source>
        <dbReference type="EMBL" id="CAG8500166.1"/>
    </source>
</evidence>
<proteinExistence type="predicted"/>
<accession>A0ACA9L053</accession>
<feature type="non-terminal residue" evidence="1">
    <location>
        <position position="119"/>
    </location>
</feature>
<dbReference type="Proteomes" id="UP000789920">
    <property type="component" value="Unassembled WGS sequence"/>
</dbReference>
<keyword evidence="2" id="KW-1185">Reference proteome</keyword>
<reference evidence="1" key="1">
    <citation type="submission" date="2021-06" db="EMBL/GenBank/DDBJ databases">
        <authorList>
            <person name="Kallberg Y."/>
            <person name="Tangrot J."/>
            <person name="Rosling A."/>
        </authorList>
    </citation>
    <scope>NUCLEOTIDE SEQUENCE</scope>
    <source>
        <strain evidence="1">MA461A</strain>
    </source>
</reference>
<gene>
    <name evidence="1" type="ORF">RPERSI_LOCUS1783</name>
</gene>
<comment type="caution">
    <text evidence="1">The sequence shown here is derived from an EMBL/GenBank/DDBJ whole genome shotgun (WGS) entry which is preliminary data.</text>
</comment>